<dbReference type="HOGENOM" id="CLU_875810_0_0_9"/>
<protein>
    <recommendedName>
        <fullName evidence="3">Phage capsid-like C-terminal domain-containing protein</fullName>
    </recommendedName>
</protein>
<evidence type="ECO:0000256" key="1">
    <source>
        <dbReference type="ARBA" id="ARBA00004328"/>
    </source>
</evidence>
<organism evidence="4 5">
    <name type="scientific">Hungatella hathewayi DSM 13479</name>
    <dbReference type="NCBI Taxonomy" id="566550"/>
    <lineage>
        <taxon>Bacteria</taxon>
        <taxon>Bacillati</taxon>
        <taxon>Bacillota</taxon>
        <taxon>Clostridia</taxon>
        <taxon>Lachnospirales</taxon>
        <taxon>Lachnospiraceae</taxon>
        <taxon>Hungatella</taxon>
    </lineage>
</organism>
<dbReference type="NCBIfam" id="TIGR01554">
    <property type="entry name" value="major_cap_HK97"/>
    <property type="match status" value="1"/>
</dbReference>
<name>D3ALS4_9FIRM</name>
<evidence type="ECO:0000256" key="2">
    <source>
        <dbReference type="SAM" id="MobiDB-lite"/>
    </source>
</evidence>
<sequence>MKMGADDLQEMVKAAVKEALDEQKADDGAEGDPAEAGGDLGEILDAAIEAVNEKRKSAKADELNPDDTSELIDAILEEAGATEDEKADDEPTDLEEVIKAACEAVNEKRKSAKADGIGDDVVEDILDAVAEVMSDDTADEESKGEKGAPVKRQTKAAVSRPAAQKKKVERKYSSFYLSRDGGNGTMGNTKKKEVPPMIQLARAIKCIDVFGRQDPERAAYYARKKYDDADMEREFKALSVTSPVDGGYLIPEVYSDQIIELLYPKTVIVELGAQQVPLTSGNLNLPRMTAGARAQWGGEQRKIKTSTPKFGNIKLSAKR</sequence>
<evidence type="ECO:0000313" key="5">
    <source>
        <dbReference type="Proteomes" id="UP000004968"/>
    </source>
</evidence>
<dbReference type="Proteomes" id="UP000004968">
    <property type="component" value="Unassembled WGS sequence"/>
</dbReference>
<feature type="non-terminal residue" evidence="4">
    <location>
        <position position="319"/>
    </location>
</feature>
<gene>
    <name evidence="4" type="ORF">CLOSTHATH_04570</name>
</gene>
<dbReference type="SUPFAM" id="SSF56563">
    <property type="entry name" value="Major capsid protein gp5"/>
    <property type="match status" value="1"/>
</dbReference>
<dbReference type="EMBL" id="ACIO01000419">
    <property type="protein sequence ID" value="EFC97225.1"/>
    <property type="molecule type" value="Genomic_DNA"/>
</dbReference>
<dbReference type="Pfam" id="PF05065">
    <property type="entry name" value="Phage_capsid"/>
    <property type="match status" value="1"/>
</dbReference>
<evidence type="ECO:0000259" key="3">
    <source>
        <dbReference type="Pfam" id="PF05065"/>
    </source>
</evidence>
<accession>D3ALS4</accession>
<dbReference type="InterPro" id="IPR024455">
    <property type="entry name" value="Phage_capsid"/>
</dbReference>
<feature type="region of interest" description="Disordered" evidence="2">
    <location>
        <begin position="54"/>
        <end position="93"/>
    </location>
</feature>
<evidence type="ECO:0000313" key="4">
    <source>
        <dbReference type="EMBL" id="EFC97225.1"/>
    </source>
</evidence>
<proteinExistence type="predicted"/>
<comment type="caution">
    <text evidence="4">The sequence shown here is derived from an EMBL/GenBank/DDBJ whole genome shotgun (WGS) entry which is preliminary data.</text>
</comment>
<dbReference type="AlphaFoldDB" id="D3ALS4"/>
<comment type="subcellular location">
    <subcellularLocation>
        <location evidence="1">Virion</location>
    </subcellularLocation>
</comment>
<feature type="compositionally biased region" description="Basic and acidic residues" evidence="2">
    <location>
        <begin position="16"/>
        <end position="27"/>
    </location>
</feature>
<feature type="region of interest" description="Disordered" evidence="2">
    <location>
        <begin position="134"/>
        <end position="166"/>
    </location>
</feature>
<feature type="domain" description="Phage capsid-like C-terminal" evidence="3">
    <location>
        <begin position="246"/>
        <end position="318"/>
    </location>
</feature>
<dbReference type="InterPro" id="IPR054612">
    <property type="entry name" value="Phage_capsid-like_C"/>
</dbReference>
<reference evidence="4 5" key="1">
    <citation type="submission" date="2010-01" db="EMBL/GenBank/DDBJ databases">
        <authorList>
            <person name="Weinstock G."/>
            <person name="Sodergren E."/>
            <person name="Clifton S."/>
            <person name="Fulton L."/>
            <person name="Fulton B."/>
            <person name="Courtney L."/>
            <person name="Fronick C."/>
            <person name="Harrison M."/>
            <person name="Strong C."/>
            <person name="Farmer C."/>
            <person name="Delahaunty K."/>
            <person name="Markovic C."/>
            <person name="Hall O."/>
            <person name="Minx P."/>
            <person name="Tomlinson C."/>
            <person name="Mitreva M."/>
            <person name="Nelson J."/>
            <person name="Hou S."/>
            <person name="Wollam A."/>
            <person name="Pepin K.H."/>
            <person name="Johnson M."/>
            <person name="Bhonagiri V."/>
            <person name="Nash W.E."/>
            <person name="Warren W."/>
            <person name="Chinwalla A."/>
            <person name="Mardis E.R."/>
            <person name="Wilson R.K."/>
        </authorList>
    </citation>
    <scope>NUCLEOTIDE SEQUENCE [LARGE SCALE GENOMIC DNA]</scope>
    <source>
        <strain evidence="4 5">DSM 13479</strain>
    </source>
</reference>
<feature type="region of interest" description="Disordered" evidence="2">
    <location>
        <begin position="16"/>
        <end position="42"/>
    </location>
</feature>
<feature type="compositionally biased region" description="Acidic residues" evidence="2">
    <location>
        <begin position="80"/>
        <end position="93"/>
    </location>
</feature>